<gene>
    <name evidence="3" type="primary">Dana\GF27637</name>
    <name evidence="3" type="ORF">GF27637</name>
</gene>
<dbReference type="KEGG" id="dan:26515046"/>
<dbReference type="EMBL" id="CH902629">
    <property type="protein sequence ID" value="KPU75571.1"/>
    <property type="molecule type" value="Genomic_DNA"/>
</dbReference>
<feature type="compositionally biased region" description="Basic and acidic residues" evidence="1">
    <location>
        <begin position="87"/>
        <end position="104"/>
    </location>
</feature>
<dbReference type="PANTHER" id="PTHR46954:SF1">
    <property type="entry name" value="C2H2-TYPE DOMAIN-CONTAINING PROTEIN"/>
    <property type="match status" value="1"/>
</dbReference>
<dbReference type="SMR" id="A0A0P8Y8P4"/>
<feature type="signal peptide" evidence="2">
    <location>
        <begin position="1"/>
        <end position="18"/>
    </location>
</feature>
<evidence type="ECO:0000256" key="2">
    <source>
        <dbReference type="SAM" id="SignalP"/>
    </source>
</evidence>
<dbReference type="AlphaFoldDB" id="A0A0P8Y8P4"/>
<keyword evidence="4" id="KW-1185">Reference proteome</keyword>
<proteinExistence type="predicted"/>
<evidence type="ECO:0000256" key="1">
    <source>
        <dbReference type="SAM" id="MobiDB-lite"/>
    </source>
</evidence>
<evidence type="ECO:0000313" key="3">
    <source>
        <dbReference type="EMBL" id="KPU75571.1"/>
    </source>
</evidence>
<dbReference type="Proteomes" id="UP000007801">
    <property type="component" value="Unassembled WGS sequence"/>
</dbReference>
<protein>
    <submittedName>
        <fullName evidence="3">Uncharacterized protein, isoform B</fullName>
    </submittedName>
</protein>
<feature type="chain" id="PRO_5006154371" evidence="2">
    <location>
        <begin position="19"/>
        <end position="250"/>
    </location>
</feature>
<feature type="region of interest" description="Disordered" evidence="1">
    <location>
        <begin position="73"/>
        <end position="108"/>
    </location>
</feature>
<accession>A0A0P8Y8P4</accession>
<dbReference type="GeneID" id="26515046"/>
<dbReference type="InParanoid" id="A0A0P8Y8P4"/>
<evidence type="ECO:0000313" key="4">
    <source>
        <dbReference type="Proteomes" id="UP000007801"/>
    </source>
</evidence>
<sequence>MVLHVGGKIIILYIFTYLQNICTPKNDVPHSAIEMENSTDLRSQQVIDSNDNSIDLKMNMMKRQQLMSKAKKATESLRRKRQMSSEIQKELDKTRQEIEKERNSLKRKQQIAEAQNKYRQNKQQKLRCLFEEIPEAKSFCSQRSTVGRPPIEDDQPLLHKTILEIALFESGADERRRTNLVRSVKTLSDLHKELKKEGFNLSRSATYLRLLPRRSSSIEEKRHVRTVPVKLSIKYLESIPKISFSACNNS</sequence>
<dbReference type="OrthoDB" id="8041017at2759"/>
<dbReference type="STRING" id="7217.A0A0P8Y8P4"/>
<name>A0A0P8Y8P4_DROAN</name>
<organism evidence="3 4">
    <name type="scientific">Drosophila ananassae</name>
    <name type="common">Fruit fly</name>
    <dbReference type="NCBI Taxonomy" id="7217"/>
    <lineage>
        <taxon>Eukaryota</taxon>
        <taxon>Metazoa</taxon>
        <taxon>Ecdysozoa</taxon>
        <taxon>Arthropoda</taxon>
        <taxon>Hexapoda</taxon>
        <taxon>Insecta</taxon>
        <taxon>Pterygota</taxon>
        <taxon>Neoptera</taxon>
        <taxon>Endopterygota</taxon>
        <taxon>Diptera</taxon>
        <taxon>Brachycera</taxon>
        <taxon>Muscomorpha</taxon>
        <taxon>Ephydroidea</taxon>
        <taxon>Drosophilidae</taxon>
        <taxon>Drosophila</taxon>
        <taxon>Sophophora</taxon>
    </lineage>
</organism>
<dbReference type="PANTHER" id="PTHR46954">
    <property type="entry name" value="C2H2-TYPE DOMAIN-CONTAINING PROTEIN"/>
    <property type="match status" value="1"/>
</dbReference>
<keyword evidence="2" id="KW-0732">Signal</keyword>
<reference evidence="3 4" key="1">
    <citation type="journal article" date="2007" name="Nature">
        <title>Evolution of genes and genomes on the Drosophila phylogeny.</title>
        <authorList>
            <consortium name="Drosophila 12 Genomes Consortium"/>
            <person name="Clark A.G."/>
            <person name="Eisen M.B."/>
            <person name="Smith D.R."/>
            <person name="Bergman C.M."/>
            <person name="Oliver B."/>
            <person name="Markow T.A."/>
            <person name="Kaufman T.C."/>
            <person name="Kellis M."/>
            <person name="Gelbart W."/>
            <person name="Iyer V.N."/>
            <person name="Pollard D.A."/>
            <person name="Sackton T.B."/>
            <person name="Larracuente A.M."/>
            <person name="Singh N.D."/>
            <person name="Abad J.P."/>
            <person name="Abt D.N."/>
            <person name="Adryan B."/>
            <person name="Aguade M."/>
            <person name="Akashi H."/>
            <person name="Anderson W.W."/>
            <person name="Aquadro C.F."/>
            <person name="Ardell D.H."/>
            <person name="Arguello R."/>
            <person name="Artieri C.G."/>
            <person name="Barbash D.A."/>
            <person name="Barker D."/>
            <person name="Barsanti P."/>
            <person name="Batterham P."/>
            <person name="Batzoglou S."/>
            <person name="Begun D."/>
            <person name="Bhutkar A."/>
            <person name="Blanco E."/>
            <person name="Bosak S.A."/>
            <person name="Bradley R.K."/>
            <person name="Brand A.D."/>
            <person name="Brent M.R."/>
            <person name="Brooks A.N."/>
            <person name="Brown R.H."/>
            <person name="Butlin R.K."/>
            <person name="Caggese C."/>
            <person name="Calvi B.R."/>
            <person name="Bernardo de Carvalho A."/>
            <person name="Caspi A."/>
            <person name="Castrezana S."/>
            <person name="Celniker S.E."/>
            <person name="Chang J.L."/>
            <person name="Chapple C."/>
            <person name="Chatterji S."/>
            <person name="Chinwalla A."/>
            <person name="Civetta A."/>
            <person name="Clifton S.W."/>
            <person name="Comeron J.M."/>
            <person name="Costello J.C."/>
            <person name="Coyne J.A."/>
            <person name="Daub J."/>
            <person name="David R.G."/>
            <person name="Delcher A.L."/>
            <person name="Delehaunty K."/>
            <person name="Do C.B."/>
            <person name="Ebling H."/>
            <person name="Edwards K."/>
            <person name="Eickbush T."/>
            <person name="Evans J.D."/>
            <person name="Filipski A."/>
            <person name="Findeiss S."/>
            <person name="Freyhult E."/>
            <person name="Fulton L."/>
            <person name="Fulton R."/>
            <person name="Garcia A.C."/>
            <person name="Gardiner A."/>
            <person name="Garfield D.A."/>
            <person name="Garvin B.E."/>
            <person name="Gibson G."/>
            <person name="Gilbert D."/>
            <person name="Gnerre S."/>
            <person name="Godfrey J."/>
            <person name="Good R."/>
            <person name="Gotea V."/>
            <person name="Gravely B."/>
            <person name="Greenberg A.J."/>
            <person name="Griffiths-Jones S."/>
            <person name="Gross S."/>
            <person name="Guigo R."/>
            <person name="Gustafson E.A."/>
            <person name="Haerty W."/>
            <person name="Hahn M.W."/>
            <person name="Halligan D.L."/>
            <person name="Halpern A.L."/>
            <person name="Halter G.M."/>
            <person name="Han M.V."/>
            <person name="Heger A."/>
            <person name="Hillier L."/>
            <person name="Hinrichs A.S."/>
            <person name="Holmes I."/>
            <person name="Hoskins R.A."/>
            <person name="Hubisz M.J."/>
            <person name="Hultmark D."/>
            <person name="Huntley M.A."/>
            <person name="Jaffe D.B."/>
            <person name="Jagadeeshan S."/>
            <person name="Jeck W.R."/>
            <person name="Johnson J."/>
            <person name="Jones C.D."/>
            <person name="Jordan W.C."/>
            <person name="Karpen G.H."/>
            <person name="Kataoka E."/>
            <person name="Keightley P.D."/>
            <person name="Kheradpour P."/>
            <person name="Kirkness E.F."/>
            <person name="Koerich L.B."/>
            <person name="Kristiansen K."/>
            <person name="Kudrna D."/>
            <person name="Kulathinal R.J."/>
            <person name="Kumar S."/>
            <person name="Kwok R."/>
            <person name="Lander E."/>
            <person name="Langley C.H."/>
            <person name="Lapoint R."/>
            <person name="Lazzaro B.P."/>
            <person name="Lee S.J."/>
            <person name="Levesque L."/>
            <person name="Li R."/>
            <person name="Lin C.F."/>
            <person name="Lin M.F."/>
            <person name="Lindblad-Toh K."/>
            <person name="Llopart A."/>
            <person name="Long M."/>
            <person name="Low L."/>
            <person name="Lozovsky E."/>
            <person name="Lu J."/>
            <person name="Luo M."/>
            <person name="Machado C.A."/>
            <person name="Makalowski W."/>
            <person name="Marzo M."/>
            <person name="Matsuda M."/>
            <person name="Matzkin L."/>
            <person name="McAllister B."/>
            <person name="McBride C.S."/>
            <person name="McKernan B."/>
            <person name="McKernan K."/>
            <person name="Mendez-Lago M."/>
            <person name="Minx P."/>
            <person name="Mollenhauer M.U."/>
            <person name="Montooth K."/>
            <person name="Mount S.M."/>
            <person name="Mu X."/>
            <person name="Myers E."/>
            <person name="Negre B."/>
            <person name="Newfeld S."/>
            <person name="Nielsen R."/>
            <person name="Noor M.A."/>
            <person name="O'Grady P."/>
            <person name="Pachter L."/>
            <person name="Papaceit M."/>
            <person name="Parisi M.J."/>
            <person name="Parisi M."/>
            <person name="Parts L."/>
            <person name="Pedersen J.S."/>
            <person name="Pesole G."/>
            <person name="Phillippy A.M."/>
            <person name="Ponting C.P."/>
            <person name="Pop M."/>
            <person name="Porcelli D."/>
            <person name="Powell J.R."/>
            <person name="Prohaska S."/>
            <person name="Pruitt K."/>
            <person name="Puig M."/>
            <person name="Quesneville H."/>
            <person name="Ram K.R."/>
            <person name="Rand D."/>
            <person name="Rasmussen M.D."/>
            <person name="Reed L.K."/>
            <person name="Reenan R."/>
            <person name="Reily A."/>
            <person name="Remington K.A."/>
            <person name="Rieger T.T."/>
            <person name="Ritchie M.G."/>
            <person name="Robin C."/>
            <person name="Rogers Y.H."/>
            <person name="Rohde C."/>
            <person name="Rozas J."/>
            <person name="Rubenfield M.J."/>
            <person name="Ruiz A."/>
            <person name="Russo S."/>
            <person name="Salzberg S.L."/>
            <person name="Sanchez-Gracia A."/>
            <person name="Saranga D.J."/>
            <person name="Sato H."/>
            <person name="Schaeffer S.W."/>
            <person name="Schatz M.C."/>
            <person name="Schlenke T."/>
            <person name="Schwartz R."/>
            <person name="Segarra C."/>
            <person name="Singh R.S."/>
            <person name="Sirot L."/>
            <person name="Sirota M."/>
            <person name="Sisneros N.B."/>
            <person name="Smith C.D."/>
            <person name="Smith T.F."/>
            <person name="Spieth J."/>
            <person name="Stage D.E."/>
            <person name="Stark A."/>
            <person name="Stephan W."/>
            <person name="Strausberg R.L."/>
            <person name="Strempel S."/>
            <person name="Sturgill D."/>
            <person name="Sutton G."/>
            <person name="Sutton G.G."/>
            <person name="Tao W."/>
            <person name="Teichmann S."/>
            <person name="Tobari Y.N."/>
            <person name="Tomimura Y."/>
            <person name="Tsolas J.M."/>
            <person name="Valente V.L."/>
            <person name="Venter E."/>
            <person name="Venter J.C."/>
            <person name="Vicario S."/>
            <person name="Vieira F.G."/>
            <person name="Vilella A.J."/>
            <person name="Villasante A."/>
            <person name="Walenz B."/>
            <person name="Wang J."/>
            <person name="Wasserman M."/>
            <person name="Watts T."/>
            <person name="Wilson D."/>
            <person name="Wilson R.K."/>
            <person name="Wing R.A."/>
            <person name="Wolfner M.F."/>
            <person name="Wong A."/>
            <person name="Wong G.K."/>
            <person name="Wu C.I."/>
            <person name="Wu G."/>
            <person name="Yamamoto D."/>
            <person name="Yang H.P."/>
            <person name="Yang S.P."/>
            <person name="Yorke J.A."/>
            <person name="Yoshida K."/>
            <person name="Zdobnov E."/>
            <person name="Zhang P."/>
            <person name="Zhang Y."/>
            <person name="Zimin A.V."/>
            <person name="Baldwin J."/>
            <person name="Abdouelleil A."/>
            <person name="Abdulkadir J."/>
            <person name="Abebe A."/>
            <person name="Abera B."/>
            <person name="Abreu J."/>
            <person name="Acer S.C."/>
            <person name="Aftuck L."/>
            <person name="Alexander A."/>
            <person name="An P."/>
            <person name="Anderson E."/>
            <person name="Anderson S."/>
            <person name="Arachi H."/>
            <person name="Azer M."/>
            <person name="Bachantsang P."/>
            <person name="Barry A."/>
            <person name="Bayul T."/>
            <person name="Berlin A."/>
            <person name="Bessette D."/>
            <person name="Bloom T."/>
            <person name="Blye J."/>
            <person name="Boguslavskiy L."/>
            <person name="Bonnet C."/>
            <person name="Boukhgalter B."/>
            <person name="Bourzgui I."/>
            <person name="Brown A."/>
            <person name="Cahill P."/>
            <person name="Channer S."/>
            <person name="Cheshatsang Y."/>
            <person name="Chuda L."/>
            <person name="Citroen M."/>
            <person name="Collymore A."/>
            <person name="Cooke P."/>
            <person name="Costello M."/>
            <person name="D'Aco K."/>
            <person name="Daza R."/>
            <person name="De Haan G."/>
            <person name="DeGray S."/>
            <person name="DeMaso C."/>
            <person name="Dhargay N."/>
            <person name="Dooley K."/>
            <person name="Dooley E."/>
            <person name="Doricent M."/>
            <person name="Dorje P."/>
            <person name="Dorjee K."/>
            <person name="Dupes A."/>
            <person name="Elong R."/>
            <person name="Falk J."/>
            <person name="Farina A."/>
            <person name="Faro S."/>
            <person name="Ferguson D."/>
            <person name="Fisher S."/>
            <person name="Foley C.D."/>
            <person name="Franke A."/>
            <person name="Friedrich D."/>
            <person name="Gadbois L."/>
            <person name="Gearin G."/>
            <person name="Gearin C.R."/>
            <person name="Giannoukos G."/>
            <person name="Goode T."/>
            <person name="Graham J."/>
            <person name="Grandbois E."/>
            <person name="Grewal S."/>
            <person name="Gyaltsen K."/>
            <person name="Hafez N."/>
            <person name="Hagos B."/>
            <person name="Hall J."/>
            <person name="Henson C."/>
            <person name="Hollinger A."/>
            <person name="Honan T."/>
            <person name="Huard M.D."/>
            <person name="Hughes L."/>
            <person name="Hurhula B."/>
            <person name="Husby M.E."/>
            <person name="Kamat A."/>
            <person name="Kanga B."/>
            <person name="Kashin S."/>
            <person name="Khazanovich D."/>
            <person name="Kisner P."/>
            <person name="Lance K."/>
            <person name="Lara M."/>
            <person name="Lee W."/>
            <person name="Lennon N."/>
            <person name="Letendre F."/>
            <person name="LeVine R."/>
            <person name="Lipovsky A."/>
            <person name="Liu X."/>
            <person name="Liu J."/>
            <person name="Liu S."/>
            <person name="Lokyitsang T."/>
            <person name="Lokyitsang Y."/>
            <person name="Lubonja R."/>
            <person name="Lui A."/>
            <person name="MacDonald P."/>
            <person name="Magnisalis V."/>
            <person name="Maru K."/>
            <person name="Matthews C."/>
            <person name="McCusker W."/>
            <person name="McDonough S."/>
            <person name="Mehta T."/>
            <person name="Meldrim J."/>
            <person name="Meneus L."/>
            <person name="Mihai O."/>
            <person name="Mihalev A."/>
            <person name="Mihova T."/>
            <person name="Mittelman R."/>
            <person name="Mlenga V."/>
            <person name="Montmayeur A."/>
            <person name="Mulrain L."/>
            <person name="Navidi A."/>
            <person name="Naylor J."/>
            <person name="Negash T."/>
            <person name="Nguyen T."/>
            <person name="Nguyen N."/>
            <person name="Nicol R."/>
            <person name="Norbu C."/>
            <person name="Norbu N."/>
            <person name="Novod N."/>
            <person name="O'Neill B."/>
            <person name="Osman S."/>
            <person name="Markiewicz E."/>
            <person name="Oyono O.L."/>
            <person name="Patti C."/>
            <person name="Phunkhang P."/>
            <person name="Pierre F."/>
            <person name="Priest M."/>
            <person name="Raghuraman S."/>
            <person name="Rege F."/>
            <person name="Reyes R."/>
            <person name="Rise C."/>
            <person name="Rogov P."/>
            <person name="Ross K."/>
            <person name="Ryan E."/>
            <person name="Settipalli S."/>
            <person name="Shea T."/>
            <person name="Sherpa N."/>
            <person name="Shi L."/>
            <person name="Shih D."/>
            <person name="Sparrow T."/>
            <person name="Spaulding J."/>
            <person name="Stalker J."/>
            <person name="Stange-Thomann N."/>
            <person name="Stavropoulos S."/>
            <person name="Stone C."/>
            <person name="Strader C."/>
            <person name="Tesfaye S."/>
            <person name="Thomson T."/>
            <person name="Thoulutsang Y."/>
            <person name="Thoulutsang D."/>
            <person name="Topham K."/>
            <person name="Topping I."/>
            <person name="Tsamla T."/>
            <person name="Vassiliev H."/>
            <person name="Vo A."/>
            <person name="Wangchuk T."/>
            <person name="Wangdi T."/>
            <person name="Weiand M."/>
            <person name="Wilkinson J."/>
            <person name="Wilson A."/>
            <person name="Yadav S."/>
            <person name="Young G."/>
            <person name="Yu Q."/>
            <person name="Zembek L."/>
            <person name="Zhong D."/>
            <person name="Zimmer A."/>
            <person name="Zwirko Z."/>
            <person name="Jaffe D.B."/>
            <person name="Alvarez P."/>
            <person name="Brockman W."/>
            <person name="Butler J."/>
            <person name="Chin C."/>
            <person name="Gnerre S."/>
            <person name="Grabherr M."/>
            <person name="Kleber M."/>
            <person name="Mauceli E."/>
            <person name="MacCallum I."/>
        </authorList>
    </citation>
    <scope>NUCLEOTIDE SEQUENCE [LARGE SCALE GENOMIC DNA]</scope>
    <source>
        <strain evidence="4">Tucson 14024-0371.13</strain>
    </source>
</reference>